<evidence type="ECO:0000313" key="2">
    <source>
        <dbReference type="Proteomes" id="UP000606490"/>
    </source>
</evidence>
<reference evidence="1 2" key="1">
    <citation type="submission" date="2021-01" db="EMBL/GenBank/DDBJ databases">
        <title>Belnapia mucosa sp. nov. and Belnapia arida sp. nov., isolated from the Tabernas Desert (Almeria, Spain).</title>
        <authorList>
            <person name="Molina-Menor E."/>
            <person name="Vidal-Verdu A."/>
            <person name="Calonge A."/>
            <person name="Satari L."/>
            <person name="Pereto Magraner J."/>
            <person name="Porcar Miralles M."/>
        </authorList>
    </citation>
    <scope>NUCLEOTIDE SEQUENCE [LARGE SCALE GENOMIC DNA]</scope>
    <source>
        <strain evidence="1 2">T6</strain>
    </source>
</reference>
<evidence type="ECO:0000313" key="1">
    <source>
        <dbReference type="EMBL" id="MBL6459323.1"/>
    </source>
</evidence>
<proteinExistence type="predicted"/>
<name>A0ABS1VFW8_9PROT</name>
<accession>A0ABS1VFW8</accession>
<dbReference type="Proteomes" id="UP000606490">
    <property type="component" value="Unassembled WGS sequence"/>
</dbReference>
<evidence type="ECO:0008006" key="3">
    <source>
        <dbReference type="Google" id="ProtNLM"/>
    </source>
</evidence>
<comment type="caution">
    <text evidence="1">The sequence shown here is derived from an EMBL/GenBank/DDBJ whole genome shotgun (WGS) entry which is preliminary data.</text>
</comment>
<organism evidence="1 2">
    <name type="scientific">Belnapia mucosa</name>
    <dbReference type="NCBI Taxonomy" id="2804532"/>
    <lineage>
        <taxon>Bacteria</taxon>
        <taxon>Pseudomonadati</taxon>
        <taxon>Pseudomonadota</taxon>
        <taxon>Alphaproteobacteria</taxon>
        <taxon>Acetobacterales</taxon>
        <taxon>Roseomonadaceae</taxon>
        <taxon>Belnapia</taxon>
    </lineage>
</organism>
<sequence length="351" mass="40107">MLTTSLPLSAAGERPLFIVRRGDRLSARLKSLLLSWRFSNEVGGQLVFCWFPRDRSLYGALPPEPYSAGLVWNLPLFYHERGFSELIFLDDEYRRNDTYQSLNDPIYEEFHKTGFKRENFIGKRLTFLENDHIRHQFEGETEDSIMAQMRQLNDRLPLHPTILSTMARAQEELGDEPYVALHVRRGDILDLFKKALPELESGVTSDVVLKYVRAAAGYTAPLGWYDPHVEEAIKAGERIVFFSDTPETFGHFEEVHGKRKIIRASTLTRSLRTPIQQAMAEFLLIKNAKRIIGTKSSFAGFAARLGDAPVVNVISKGNPKEFEKYFVEEVLQGATLPTEVTGRLLEQLRTR</sequence>
<dbReference type="RefSeq" id="WP_202829054.1">
    <property type="nucleotide sequence ID" value="NZ_JAEUXJ010000033.1"/>
</dbReference>
<protein>
    <recommendedName>
        <fullName evidence="3">O-fucosyltransferase family protein</fullName>
    </recommendedName>
</protein>
<gene>
    <name evidence="1" type="ORF">JMJ55_28800</name>
</gene>
<keyword evidence="2" id="KW-1185">Reference proteome</keyword>
<dbReference type="EMBL" id="JAEUXJ010000033">
    <property type="protein sequence ID" value="MBL6459323.1"/>
    <property type="molecule type" value="Genomic_DNA"/>
</dbReference>